<name>A0A2K3QDR2_9HYPO</name>
<sequence>MPPPFSHTTRFAATKSGNSFCKELVRFSTSSDRLSTFASHRRVSLPVITSARPLPFSPDASPPSNQMMPSSWSIRPTSRPCSIIRAVVSSALSASRPSKEPNASKPMLLYSLDAPSRLCSTTALARTVDPSDVVASWCGCKPSANLSTSSGDRSRSRNIFSRMPNSSSWTDRSSLYSRPRMRLLIGPAGVRMAHLMAMPSVCRRSSSAMAGEKLISWYRCDADRKSLLASWMRACESRKCRFRSWSDTVCMMFLSLLM</sequence>
<gene>
    <name evidence="2" type="ORF">TCAP_04390</name>
</gene>
<evidence type="ECO:0000313" key="2">
    <source>
        <dbReference type="EMBL" id="PNY25667.1"/>
    </source>
</evidence>
<protein>
    <submittedName>
        <fullName evidence="2">Uncharacterized protein</fullName>
    </submittedName>
</protein>
<comment type="caution">
    <text evidence="2">The sequence shown here is derived from an EMBL/GenBank/DDBJ whole genome shotgun (WGS) entry which is preliminary data.</text>
</comment>
<dbReference type="AlphaFoldDB" id="A0A2K3QDR2"/>
<feature type="region of interest" description="Disordered" evidence="1">
    <location>
        <begin position="144"/>
        <end position="173"/>
    </location>
</feature>
<dbReference type="Proteomes" id="UP000236621">
    <property type="component" value="Unassembled WGS sequence"/>
</dbReference>
<accession>A0A2K3QDR2</accession>
<evidence type="ECO:0000256" key="1">
    <source>
        <dbReference type="SAM" id="MobiDB-lite"/>
    </source>
</evidence>
<organism evidence="2 3">
    <name type="scientific">Tolypocladium capitatum</name>
    <dbReference type="NCBI Taxonomy" id="45235"/>
    <lineage>
        <taxon>Eukaryota</taxon>
        <taxon>Fungi</taxon>
        <taxon>Dikarya</taxon>
        <taxon>Ascomycota</taxon>
        <taxon>Pezizomycotina</taxon>
        <taxon>Sordariomycetes</taxon>
        <taxon>Hypocreomycetidae</taxon>
        <taxon>Hypocreales</taxon>
        <taxon>Ophiocordycipitaceae</taxon>
        <taxon>Tolypocladium</taxon>
    </lineage>
</organism>
<evidence type="ECO:0000313" key="3">
    <source>
        <dbReference type="Proteomes" id="UP000236621"/>
    </source>
</evidence>
<dbReference type="EMBL" id="NRSZ01000695">
    <property type="protein sequence ID" value="PNY25667.1"/>
    <property type="molecule type" value="Genomic_DNA"/>
</dbReference>
<proteinExistence type="predicted"/>
<reference evidence="2 3" key="1">
    <citation type="submission" date="2017-08" db="EMBL/GenBank/DDBJ databases">
        <title>Harnessing the power of phylogenomics to disentangle the directionality and signatures of interkingdom host jumping in the parasitic fungal genus Tolypocladium.</title>
        <authorList>
            <person name="Quandt C.A."/>
            <person name="Patterson W."/>
            <person name="Spatafora J.W."/>
        </authorList>
    </citation>
    <scope>NUCLEOTIDE SEQUENCE [LARGE SCALE GENOMIC DNA]</scope>
    <source>
        <strain evidence="2 3">CBS 113982</strain>
    </source>
</reference>
<keyword evidence="3" id="KW-1185">Reference proteome</keyword>